<evidence type="ECO:0000259" key="5">
    <source>
        <dbReference type="PROSITE" id="PS50931"/>
    </source>
</evidence>
<dbReference type="InterPro" id="IPR005119">
    <property type="entry name" value="LysR_subst-bd"/>
</dbReference>
<comment type="similarity">
    <text evidence="1">Belongs to the LysR transcriptional regulatory family.</text>
</comment>
<dbReference type="PANTHER" id="PTHR30346">
    <property type="entry name" value="TRANSCRIPTIONAL DUAL REGULATOR HCAR-RELATED"/>
    <property type="match status" value="1"/>
</dbReference>
<protein>
    <submittedName>
        <fullName evidence="6">LysR family transcriptional regulator</fullName>
    </submittedName>
</protein>
<name>A0A261TZP8_9BORD</name>
<dbReference type="PANTHER" id="PTHR30346:SF0">
    <property type="entry name" value="HCA OPERON TRANSCRIPTIONAL ACTIVATOR HCAR"/>
    <property type="match status" value="1"/>
</dbReference>
<dbReference type="PRINTS" id="PR00039">
    <property type="entry name" value="HTHLYSR"/>
</dbReference>
<dbReference type="Proteomes" id="UP000216885">
    <property type="component" value="Unassembled WGS sequence"/>
</dbReference>
<dbReference type="Gene3D" id="3.40.190.10">
    <property type="entry name" value="Periplasmic binding protein-like II"/>
    <property type="match status" value="2"/>
</dbReference>
<dbReference type="GO" id="GO:0003700">
    <property type="term" value="F:DNA-binding transcription factor activity"/>
    <property type="evidence" value="ECO:0007669"/>
    <property type="project" value="InterPro"/>
</dbReference>
<evidence type="ECO:0000313" key="6">
    <source>
        <dbReference type="EMBL" id="OZI54791.1"/>
    </source>
</evidence>
<dbReference type="RefSeq" id="WP_094838436.1">
    <property type="nucleotide sequence ID" value="NZ_NEVQ01000015.1"/>
</dbReference>
<dbReference type="GO" id="GO:0003677">
    <property type="term" value="F:DNA binding"/>
    <property type="evidence" value="ECO:0007669"/>
    <property type="project" value="UniProtKB-KW"/>
</dbReference>
<keyword evidence="4" id="KW-0804">Transcription</keyword>
<reference evidence="6 7" key="1">
    <citation type="submission" date="2017-05" db="EMBL/GenBank/DDBJ databases">
        <title>Complete and WGS of Bordetella genogroups.</title>
        <authorList>
            <person name="Spilker T."/>
            <person name="LiPuma J."/>
        </authorList>
    </citation>
    <scope>NUCLEOTIDE SEQUENCE [LARGE SCALE GENOMIC DNA]</scope>
    <source>
        <strain evidence="6 7">AU9919</strain>
    </source>
</reference>
<dbReference type="InterPro" id="IPR036388">
    <property type="entry name" value="WH-like_DNA-bd_sf"/>
</dbReference>
<gene>
    <name evidence="6" type="ORF">CAL20_16670</name>
</gene>
<organism evidence="6 7">
    <name type="scientific">Bordetella genomosp. 4</name>
    <dbReference type="NCBI Taxonomy" id="463044"/>
    <lineage>
        <taxon>Bacteria</taxon>
        <taxon>Pseudomonadati</taxon>
        <taxon>Pseudomonadota</taxon>
        <taxon>Betaproteobacteria</taxon>
        <taxon>Burkholderiales</taxon>
        <taxon>Alcaligenaceae</taxon>
        <taxon>Bordetella</taxon>
    </lineage>
</organism>
<feature type="domain" description="HTH lysR-type" evidence="5">
    <location>
        <begin position="1"/>
        <end position="58"/>
    </location>
</feature>
<evidence type="ECO:0000256" key="4">
    <source>
        <dbReference type="ARBA" id="ARBA00023163"/>
    </source>
</evidence>
<dbReference type="SUPFAM" id="SSF46785">
    <property type="entry name" value="Winged helix' DNA-binding domain"/>
    <property type="match status" value="1"/>
</dbReference>
<dbReference type="EMBL" id="NEVQ01000015">
    <property type="protein sequence ID" value="OZI54791.1"/>
    <property type="molecule type" value="Genomic_DNA"/>
</dbReference>
<comment type="caution">
    <text evidence="6">The sequence shown here is derived from an EMBL/GenBank/DDBJ whole genome shotgun (WGS) entry which is preliminary data.</text>
</comment>
<evidence type="ECO:0000256" key="2">
    <source>
        <dbReference type="ARBA" id="ARBA00023015"/>
    </source>
</evidence>
<dbReference type="GO" id="GO:0032993">
    <property type="term" value="C:protein-DNA complex"/>
    <property type="evidence" value="ECO:0007669"/>
    <property type="project" value="TreeGrafter"/>
</dbReference>
<keyword evidence="2" id="KW-0805">Transcription regulation</keyword>
<evidence type="ECO:0000313" key="7">
    <source>
        <dbReference type="Proteomes" id="UP000216885"/>
    </source>
</evidence>
<dbReference type="InterPro" id="IPR000847">
    <property type="entry name" value="LysR_HTH_N"/>
</dbReference>
<sequence>MELRQLECFVAVAEELHFGRAAARLRMTQPPLSRQIQLLEQDLGVTLLERHSRVVRLTAAGQRLLRDARHLLDYSARAALAARRAAHGEAGHLTLGYTAVAAYRLMPAMLMRAQRVLPDVNIQLREMVSSDLGRLLLAGELDVALTRHVPMHQGLEKRLMEREALILALPAGSPLCAMDTVPLRALHQQPLILYSPGDSRYFHDRIVGAMGLANIAPRYVQRASQTHTLVALVRAGLGYGIVPDSARELHFEGVEYRPIAQKNLYADIYLAWRQQADNPTVEAFLDRVAGRDAMTDAPDVTLDEA</sequence>
<dbReference type="AlphaFoldDB" id="A0A261TZP8"/>
<keyword evidence="7" id="KW-1185">Reference proteome</keyword>
<dbReference type="Gene3D" id="1.10.10.10">
    <property type="entry name" value="Winged helix-like DNA-binding domain superfamily/Winged helix DNA-binding domain"/>
    <property type="match status" value="1"/>
</dbReference>
<keyword evidence="3" id="KW-0238">DNA-binding</keyword>
<evidence type="ECO:0000256" key="3">
    <source>
        <dbReference type="ARBA" id="ARBA00023125"/>
    </source>
</evidence>
<dbReference type="SUPFAM" id="SSF53850">
    <property type="entry name" value="Periplasmic binding protein-like II"/>
    <property type="match status" value="1"/>
</dbReference>
<evidence type="ECO:0000256" key="1">
    <source>
        <dbReference type="ARBA" id="ARBA00009437"/>
    </source>
</evidence>
<dbReference type="Pfam" id="PF03466">
    <property type="entry name" value="LysR_substrate"/>
    <property type="match status" value="1"/>
</dbReference>
<accession>A0A261TZP8</accession>
<dbReference type="InterPro" id="IPR036390">
    <property type="entry name" value="WH_DNA-bd_sf"/>
</dbReference>
<proteinExistence type="inferred from homology"/>
<dbReference type="FunFam" id="1.10.10.10:FF:000001">
    <property type="entry name" value="LysR family transcriptional regulator"/>
    <property type="match status" value="1"/>
</dbReference>
<dbReference type="PROSITE" id="PS50931">
    <property type="entry name" value="HTH_LYSR"/>
    <property type="match status" value="1"/>
</dbReference>
<dbReference type="Pfam" id="PF00126">
    <property type="entry name" value="HTH_1"/>
    <property type="match status" value="1"/>
</dbReference>